<name>A0A5C6BDU5_9BACT</name>
<evidence type="ECO:0000313" key="1">
    <source>
        <dbReference type="EMBL" id="TWU10365.1"/>
    </source>
</evidence>
<dbReference type="SUPFAM" id="SSF53649">
    <property type="entry name" value="Alkaline phosphatase-like"/>
    <property type="match status" value="1"/>
</dbReference>
<dbReference type="Pfam" id="PF07394">
    <property type="entry name" value="DUF1501"/>
    <property type="match status" value="1"/>
</dbReference>
<gene>
    <name evidence="1" type="ORF">Pla52o_56470</name>
</gene>
<evidence type="ECO:0000313" key="2">
    <source>
        <dbReference type="Proteomes" id="UP000316304"/>
    </source>
</evidence>
<evidence type="ECO:0008006" key="3">
    <source>
        <dbReference type="Google" id="ProtNLM"/>
    </source>
</evidence>
<reference evidence="1 2" key="1">
    <citation type="submission" date="2019-02" db="EMBL/GenBank/DDBJ databases">
        <title>Deep-cultivation of Planctomycetes and their phenomic and genomic characterization uncovers novel biology.</title>
        <authorList>
            <person name="Wiegand S."/>
            <person name="Jogler M."/>
            <person name="Boedeker C."/>
            <person name="Pinto D."/>
            <person name="Vollmers J."/>
            <person name="Rivas-Marin E."/>
            <person name="Kohn T."/>
            <person name="Peeters S.H."/>
            <person name="Heuer A."/>
            <person name="Rast P."/>
            <person name="Oberbeckmann S."/>
            <person name="Bunk B."/>
            <person name="Jeske O."/>
            <person name="Meyerdierks A."/>
            <person name="Storesund J.E."/>
            <person name="Kallscheuer N."/>
            <person name="Luecker S."/>
            <person name="Lage O.M."/>
            <person name="Pohl T."/>
            <person name="Merkel B.J."/>
            <person name="Hornburger P."/>
            <person name="Mueller R.-W."/>
            <person name="Bruemmer F."/>
            <person name="Labrenz M."/>
            <person name="Spormann A.M."/>
            <person name="Op Den Camp H."/>
            <person name="Overmann J."/>
            <person name="Amann R."/>
            <person name="Jetten M.S.M."/>
            <person name="Mascher T."/>
            <person name="Medema M.H."/>
            <person name="Devos D.P."/>
            <person name="Kaster A.-K."/>
            <person name="Ovreas L."/>
            <person name="Rohde M."/>
            <person name="Galperin M.Y."/>
            <person name="Jogler C."/>
        </authorList>
    </citation>
    <scope>NUCLEOTIDE SEQUENCE [LARGE SCALE GENOMIC DNA]</scope>
    <source>
        <strain evidence="1 2">Pla52o</strain>
    </source>
</reference>
<comment type="caution">
    <text evidence="1">The sequence shown here is derived from an EMBL/GenBank/DDBJ whole genome shotgun (WGS) entry which is preliminary data.</text>
</comment>
<dbReference type="PANTHER" id="PTHR43737:SF1">
    <property type="entry name" value="DUF1501 DOMAIN-CONTAINING PROTEIN"/>
    <property type="match status" value="1"/>
</dbReference>
<accession>A0A5C6BDU5</accession>
<proteinExistence type="predicted"/>
<dbReference type="InterPro" id="IPR010869">
    <property type="entry name" value="DUF1501"/>
</dbReference>
<dbReference type="AlphaFoldDB" id="A0A5C6BDU5"/>
<dbReference type="RefSeq" id="WP_390620932.1">
    <property type="nucleotide sequence ID" value="NZ_SJPT01000018.1"/>
</dbReference>
<protein>
    <recommendedName>
        <fullName evidence="3">Sulfatase</fullName>
    </recommendedName>
</protein>
<dbReference type="PANTHER" id="PTHR43737">
    <property type="entry name" value="BLL7424 PROTEIN"/>
    <property type="match status" value="1"/>
</dbReference>
<dbReference type="Gene3D" id="3.40.720.10">
    <property type="entry name" value="Alkaline Phosphatase, subunit A"/>
    <property type="match status" value="1"/>
</dbReference>
<dbReference type="InterPro" id="IPR017850">
    <property type="entry name" value="Alkaline_phosphatase_core_sf"/>
</dbReference>
<organism evidence="1 2">
    <name type="scientific">Novipirellula galeiformis</name>
    <dbReference type="NCBI Taxonomy" id="2528004"/>
    <lineage>
        <taxon>Bacteria</taxon>
        <taxon>Pseudomonadati</taxon>
        <taxon>Planctomycetota</taxon>
        <taxon>Planctomycetia</taxon>
        <taxon>Pirellulales</taxon>
        <taxon>Pirellulaceae</taxon>
        <taxon>Novipirellula</taxon>
    </lineage>
</organism>
<sequence>MSNSIFPCGRVQSGPGSRREMLRQCASGFGSVALAALLRQPSFGAESIHTDLAAGTINASGNANHGLHHLARAKHVIFLYMDGGPSQVDTFDPKPMLDKFNGRDPGASFKVEPTQFNNNGKLLASPWKFKRHGEPGLPVSELFPNIAQCADELAVIRSMTSEFPEHTFANYFLHTGSGLQGRPSMGAWVNYGLGSECEDLPGFVALNGGLIPPGGMDCFGSGFLPASYQGSLFKPSGSAVANITRIENTPQQQRSKLELMNQFDTIAETQFGKHDALESAIENYELAFRMQMAVPELMSLGDEPQAIQTLYGMDAKYEPTRIYAAECLLARRLVERGVRFIELTCPNVGNDRWDQHNNLKTGHENNARAVDQPIAGLLKDLRQRGLLDSTLVVWAGEFGRTPFAQGANGRDHNPFGFTIWMAGGGVKPGTAYGATDEFGYKAIENRVEIHDLHATMLHLLGVNHERSTFRFGGRDMRLTDVKGHLIEAVVA</sequence>
<dbReference type="EMBL" id="SJPT01000018">
    <property type="protein sequence ID" value="TWU10365.1"/>
    <property type="molecule type" value="Genomic_DNA"/>
</dbReference>
<dbReference type="Proteomes" id="UP000316304">
    <property type="component" value="Unassembled WGS sequence"/>
</dbReference>
<keyword evidence="2" id="KW-1185">Reference proteome</keyword>